<evidence type="ECO:0000256" key="1">
    <source>
        <dbReference type="SAM" id="SignalP"/>
    </source>
</evidence>
<dbReference type="RefSeq" id="WP_189581374.1">
    <property type="nucleotide sequence ID" value="NZ_BMYV01000001.1"/>
</dbReference>
<comment type="caution">
    <text evidence="3">The sequence shown here is derived from an EMBL/GenBank/DDBJ whole genome shotgun (WGS) entry which is preliminary data.</text>
</comment>
<evidence type="ECO:0000313" key="3">
    <source>
        <dbReference type="EMBL" id="GGX59914.1"/>
    </source>
</evidence>
<protein>
    <recommendedName>
        <fullName evidence="2">Thioredoxin domain-containing protein</fullName>
    </recommendedName>
</protein>
<proteinExistence type="predicted"/>
<dbReference type="InterPro" id="IPR013766">
    <property type="entry name" value="Thioredoxin_domain"/>
</dbReference>
<feature type="signal peptide" evidence="1">
    <location>
        <begin position="1"/>
        <end position="26"/>
    </location>
</feature>
<organism evidence="3 4">
    <name type="scientific">Litorimonas cladophorae</name>
    <dbReference type="NCBI Taxonomy" id="1220491"/>
    <lineage>
        <taxon>Bacteria</taxon>
        <taxon>Pseudomonadati</taxon>
        <taxon>Pseudomonadota</taxon>
        <taxon>Alphaproteobacteria</taxon>
        <taxon>Maricaulales</taxon>
        <taxon>Robiginitomaculaceae</taxon>
    </lineage>
</organism>
<gene>
    <name evidence="3" type="ORF">GCM10011309_07150</name>
</gene>
<evidence type="ECO:0000259" key="2">
    <source>
        <dbReference type="Pfam" id="PF00085"/>
    </source>
</evidence>
<feature type="chain" id="PRO_5037679428" description="Thioredoxin domain-containing protein" evidence="1">
    <location>
        <begin position="27"/>
        <end position="155"/>
    </location>
</feature>
<name>A0A918NDU2_9PROT</name>
<keyword evidence="4" id="KW-1185">Reference proteome</keyword>
<dbReference type="EMBL" id="BMYV01000001">
    <property type="protein sequence ID" value="GGX59914.1"/>
    <property type="molecule type" value="Genomic_DNA"/>
</dbReference>
<dbReference type="Proteomes" id="UP000600865">
    <property type="component" value="Unassembled WGS sequence"/>
</dbReference>
<dbReference type="Pfam" id="PF00085">
    <property type="entry name" value="Thioredoxin"/>
    <property type="match status" value="1"/>
</dbReference>
<keyword evidence="1" id="KW-0732">Signal</keyword>
<feature type="domain" description="Thioredoxin" evidence="2">
    <location>
        <begin position="33"/>
        <end position="73"/>
    </location>
</feature>
<sequence>MTMNKFLKSSLAAFALTFGLGSLANAYQNTAPDVYVVMFRADYCAPCKVVEPALDQALRSIADPRIEYVHLDTGGGYGERNAHLVFDRGLVNQYNMWLGVTGFAAIIDGDTKQTLGCINMSYDTQSMAMHIRNLQAAAQRNQPSFDLTCPAANNL</sequence>
<dbReference type="AlphaFoldDB" id="A0A918NDU2"/>
<dbReference type="InterPro" id="IPR036249">
    <property type="entry name" value="Thioredoxin-like_sf"/>
</dbReference>
<reference evidence="3 4" key="1">
    <citation type="journal article" date="2014" name="Int. J. Syst. Evol. Microbiol.">
        <title>Complete genome sequence of Corynebacterium casei LMG S-19264T (=DSM 44701T), isolated from a smear-ripened cheese.</title>
        <authorList>
            <consortium name="US DOE Joint Genome Institute (JGI-PGF)"/>
            <person name="Walter F."/>
            <person name="Albersmeier A."/>
            <person name="Kalinowski J."/>
            <person name="Ruckert C."/>
        </authorList>
    </citation>
    <scope>NUCLEOTIDE SEQUENCE [LARGE SCALE GENOMIC DNA]</scope>
    <source>
        <strain evidence="3 4">KCTC 23968</strain>
    </source>
</reference>
<accession>A0A918NDU2</accession>
<evidence type="ECO:0000313" key="4">
    <source>
        <dbReference type="Proteomes" id="UP000600865"/>
    </source>
</evidence>
<dbReference type="SUPFAM" id="SSF52833">
    <property type="entry name" value="Thioredoxin-like"/>
    <property type="match status" value="1"/>
</dbReference>